<dbReference type="OMA" id="YMFISAI"/>
<dbReference type="EMBL" id="GL379809">
    <property type="protein sequence ID" value="EGT42502.1"/>
    <property type="molecule type" value="Genomic_DNA"/>
</dbReference>
<gene>
    <name evidence="2" type="primary">Cbn-srh-130</name>
    <name evidence="2" type="ORF">CAEBREN_14326</name>
</gene>
<organism evidence="3">
    <name type="scientific">Caenorhabditis brenneri</name>
    <name type="common">Nematode worm</name>
    <dbReference type="NCBI Taxonomy" id="135651"/>
    <lineage>
        <taxon>Eukaryota</taxon>
        <taxon>Metazoa</taxon>
        <taxon>Ecdysozoa</taxon>
        <taxon>Nematoda</taxon>
        <taxon>Chromadorea</taxon>
        <taxon>Rhabditida</taxon>
        <taxon>Rhabditina</taxon>
        <taxon>Rhabditomorpha</taxon>
        <taxon>Rhabditoidea</taxon>
        <taxon>Rhabditidae</taxon>
        <taxon>Peloderinae</taxon>
        <taxon>Caenorhabditis</taxon>
    </lineage>
</organism>
<dbReference type="Pfam" id="PF10318">
    <property type="entry name" value="7TM_GPCR_Srh"/>
    <property type="match status" value="1"/>
</dbReference>
<dbReference type="HOGENOM" id="CLU_042960_1_0_1"/>
<feature type="transmembrane region" description="Helical" evidence="1">
    <location>
        <begin position="137"/>
        <end position="157"/>
    </location>
</feature>
<dbReference type="InterPro" id="IPR053220">
    <property type="entry name" value="Nematode_rcpt-like_serp_H"/>
</dbReference>
<dbReference type="SUPFAM" id="SSF81321">
    <property type="entry name" value="Family A G protein-coupled receptor-like"/>
    <property type="match status" value="1"/>
</dbReference>
<reference evidence="3" key="1">
    <citation type="submission" date="2011-07" db="EMBL/GenBank/DDBJ databases">
        <authorList>
            <consortium name="Caenorhabditis brenneri Sequencing and Analysis Consortium"/>
            <person name="Wilson R.K."/>
        </authorList>
    </citation>
    <scope>NUCLEOTIDE SEQUENCE [LARGE SCALE GENOMIC DNA]</scope>
    <source>
        <strain evidence="3">PB2801</strain>
    </source>
</reference>
<protein>
    <submittedName>
        <fullName evidence="2">CBN-SRH-130 protein</fullName>
    </submittedName>
</protein>
<keyword evidence="3" id="KW-1185">Reference proteome</keyword>
<feature type="transmembrane region" description="Helical" evidence="1">
    <location>
        <begin position="96"/>
        <end position="116"/>
    </location>
</feature>
<keyword evidence="1" id="KW-1133">Transmembrane helix</keyword>
<dbReference type="STRING" id="135651.G0MS52"/>
<dbReference type="OrthoDB" id="5787910at2759"/>
<dbReference type="AlphaFoldDB" id="G0MS52"/>
<evidence type="ECO:0000256" key="1">
    <source>
        <dbReference type="SAM" id="Phobius"/>
    </source>
</evidence>
<dbReference type="eggNOG" id="ENOG502TG9Y">
    <property type="taxonomic scope" value="Eukaryota"/>
</dbReference>
<keyword evidence="1" id="KW-0472">Membrane</keyword>
<dbReference type="PANTHER" id="PTHR22941">
    <property type="entry name" value="SERPENTINE RECEPTOR"/>
    <property type="match status" value="1"/>
</dbReference>
<feature type="transmembrane region" description="Helical" evidence="1">
    <location>
        <begin position="195"/>
        <end position="216"/>
    </location>
</feature>
<keyword evidence="1" id="KW-0812">Transmembrane</keyword>
<feature type="transmembrane region" description="Helical" evidence="1">
    <location>
        <begin position="277"/>
        <end position="296"/>
    </location>
</feature>
<sequence>MCTWRNSSYELDTFAPSILHKLAFLEVPIHLLAAYVVVFKTPARMEAVKWMMFTMHICGAYLDLFLSALSTQYMLFPVAAGYAHGLYNYLGVAERWQGYMYVSAICLAGVSILGFFESRFNAVVKGNRRSFLNEKRRLLYIGGHYIYAFTFILPTTFTPPEQNYGKLFVKEMLPCVPQEIIDNPNFFVYATDTTMLTWIIGIASVTITSECIYYFTRIVIYLSSTKAKSQKTYKLQLHFFIALTVQISIPLAVVIGPVGYIVYTFVTENYDQALNNISLNTMAFHGLISSAVMLAVHKPYREAVLQMFCYSYFHKKLHRNSVHTDTIVVVSNHRAYLSSHS</sequence>
<name>G0MS52_CAEBE</name>
<feature type="transmembrane region" description="Helical" evidence="1">
    <location>
        <begin position="18"/>
        <end position="38"/>
    </location>
</feature>
<dbReference type="InParanoid" id="G0MS52"/>
<dbReference type="Proteomes" id="UP000008068">
    <property type="component" value="Unassembled WGS sequence"/>
</dbReference>
<evidence type="ECO:0000313" key="3">
    <source>
        <dbReference type="Proteomes" id="UP000008068"/>
    </source>
</evidence>
<dbReference type="PANTHER" id="PTHR22941:SF27">
    <property type="entry name" value="SERPENTINE RECEPTOR, CLASS H"/>
    <property type="match status" value="1"/>
</dbReference>
<accession>G0MS52</accession>
<dbReference type="InterPro" id="IPR019422">
    <property type="entry name" value="7TM_GPCR_serpentine_rcpt_Srh"/>
</dbReference>
<proteinExistence type="predicted"/>
<evidence type="ECO:0000313" key="2">
    <source>
        <dbReference type="EMBL" id="EGT42502.1"/>
    </source>
</evidence>
<feature type="transmembrane region" description="Helical" evidence="1">
    <location>
        <begin position="50"/>
        <end position="76"/>
    </location>
</feature>
<feature type="transmembrane region" description="Helical" evidence="1">
    <location>
        <begin position="237"/>
        <end position="265"/>
    </location>
</feature>